<dbReference type="Proteomes" id="UP000283634">
    <property type="component" value="Unassembled WGS sequence"/>
</dbReference>
<accession>A0A422NSL0</accession>
<dbReference type="GeneID" id="40326777"/>
<dbReference type="OrthoDB" id="7777654at2759"/>
<reference evidence="1 2" key="1">
    <citation type="journal article" date="2018" name="BMC Genomics">
        <title>Genomic comparison of Trypanosoma conorhini and Trypanosoma rangeli to Trypanosoma cruzi strains of high and low virulence.</title>
        <authorList>
            <person name="Bradwell K.R."/>
            <person name="Koparde V.N."/>
            <person name="Matveyev A.V."/>
            <person name="Serrano M.G."/>
            <person name="Alves J.M."/>
            <person name="Parikh H."/>
            <person name="Huang B."/>
            <person name="Lee V."/>
            <person name="Espinosa-Alvarez O."/>
            <person name="Ortiz P.A."/>
            <person name="Costa-Martins A.G."/>
            <person name="Teixeira M.M."/>
            <person name="Buck G.A."/>
        </authorList>
    </citation>
    <scope>NUCLEOTIDE SEQUENCE [LARGE SCALE GENOMIC DNA]</scope>
    <source>
        <strain evidence="1 2">AM80</strain>
    </source>
</reference>
<organism evidence="1 2">
    <name type="scientific">Trypanosoma rangeli</name>
    <dbReference type="NCBI Taxonomy" id="5698"/>
    <lineage>
        <taxon>Eukaryota</taxon>
        <taxon>Discoba</taxon>
        <taxon>Euglenozoa</taxon>
        <taxon>Kinetoplastea</taxon>
        <taxon>Metakinetoplastina</taxon>
        <taxon>Trypanosomatida</taxon>
        <taxon>Trypanosomatidae</taxon>
        <taxon>Trypanosoma</taxon>
        <taxon>Herpetosoma</taxon>
    </lineage>
</organism>
<dbReference type="AlphaFoldDB" id="A0A422NSL0"/>
<comment type="caution">
    <text evidence="1">The sequence shown here is derived from an EMBL/GenBank/DDBJ whole genome shotgun (WGS) entry which is preliminary data.</text>
</comment>
<protein>
    <submittedName>
        <fullName evidence="1">Uncharacterized protein</fullName>
    </submittedName>
</protein>
<dbReference type="SUPFAM" id="SSF51971">
    <property type="entry name" value="Nucleotide-binding domain"/>
    <property type="match status" value="1"/>
</dbReference>
<dbReference type="RefSeq" id="XP_029240357.1">
    <property type="nucleotide sequence ID" value="XM_029379835.1"/>
</dbReference>
<keyword evidence="2" id="KW-1185">Reference proteome</keyword>
<name>A0A422NSL0_TRYRA</name>
<proteinExistence type="predicted"/>
<gene>
    <name evidence="1" type="ORF">TraAM80_02844</name>
</gene>
<evidence type="ECO:0000313" key="1">
    <source>
        <dbReference type="EMBL" id="RNF08384.1"/>
    </source>
</evidence>
<dbReference type="EMBL" id="MKGL01000067">
    <property type="protein sequence ID" value="RNF08384.1"/>
    <property type="molecule type" value="Genomic_DNA"/>
</dbReference>
<evidence type="ECO:0000313" key="2">
    <source>
        <dbReference type="Proteomes" id="UP000283634"/>
    </source>
</evidence>
<sequence length="252" mass="27010">MMLTLRFASETNGHTKFNNRRFDVVVLTAGAHPGPLTCGSSQLPIIGLSRCYVAFTANSGAVASTPLADALERVAPGMVALSSSGNLVAYKVSDGGGAESIAEDRFIVQGLMSFDSTSKSVVNVVGMLKRLEKYLRVRCGLDISLLPEYQKQRLQRDGVAEGAAQPNHMTVTRYIRSYTPDGVPLIANNGAAFNCFVCTGFGDHVADMALGSAKILAKLIGSQASVMLQCDEEEIQHCGKHIEPVMTERRIV</sequence>